<dbReference type="RefSeq" id="WP_076502609.1">
    <property type="nucleotide sequence ID" value="NZ_FTOP01000016.1"/>
</dbReference>
<dbReference type="InterPro" id="IPR011652">
    <property type="entry name" value="MORN_2"/>
</dbReference>
<dbReference type="SUPFAM" id="SSF82185">
    <property type="entry name" value="Histone H3 K4-specific methyltransferase SET7/9 N-terminal domain"/>
    <property type="match status" value="5"/>
</dbReference>
<dbReference type="Proteomes" id="UP000186026">
    <property type="component" value="Unassembled WGS sequence"/>
</dbReference>
<keyword evidence="2" id="KW-1185">Reference proteome</keyword>
<accession>A0A1N7PFQ6</accession>
<evidence type="ECO:0000313" key="2">
    <source>
        <dbReference type="Proteomes" id="UP000186026"/>
    </source>
</evidence>
<dbReference type="Gene3D" id="3.90.930.1">
    <property type="match status" value="1"/>
</dbReference>
<gene>
    <name evidence="1" type="ORF">SAMN05421761_1166</name>
</gene>
<name>A0A1N7PFQ6_9BACT</name>
<protein>
    <submittedName>
        <fullName evidence="1">Antitoxin component YwqK of the YwqJK toxin-antitoxin module</fullName>
    </submittedName>
</protein>
<dbReference type="STRING" id="529505.SAMN05421761_1166"/>
<dbReference type="Pfam" id="PF07661">
    <property type="entry name" value="MORN_2"/>
    <property type="match status" value="2"/>
</dbReference>
<proteinExistence type="predicted"/>
<dbReference type="PANTHER" id="PTHR33706">
    <property type="entry name" value="MORN VARIANT REPEAT PROTEIN"/>
    <property type="match status" value="1"/>
</dbReference>
<dbReference type="PANTHER" id="PTHR33706:SF1">
    <property type="entry name" value="TPR REPEAT PROTEIN"/>
    <property type="match status" value="1"/>
</dbReference>
<organism evidence="1 2">
    <name type="scientific">Belliella pelovolcani</name>
    <dbReference type="NCBI Taxonomy" id="529505"/>
    <lineage>
        <taxon>Bacteria</taxon>
        <taxon>Pseudomonadati</taxon>
        <taxon>Bacteroidota</taxon>
        <taxon>Cytophagia</taxon>
        <taxon>Cytophagales</taxon>
        <taxon>Cyclobacteriaceae</taxon>
        <taxon>Belliella</taxon>
    </lineage>
</organism>
<evidence type="ECO:0000313" key="1">
    <source>
        <dbReference type="EMBL" id="SIT09376.1"/>
    </source>
</evidence>
<dbReference type="EMBL" id="FTOP01000016">
    <property type="protein sequence ID" value="SIT09376.1"/>
    <property type="molecule type" value="Genomic_DNA"/>
</dbReference>
<reference evidence="2" key="1">
    <citation type="submission" date="2017-01" db="EMBL/GenBank/DDBJ databases">
        <authorList>
            <person name="Varghese N."/>
            <person name="Submissions S."/>
        </authorList>
    </citation>
    <scope>NUCLEOTIDE SEQUENCE [LARGE SCALE GENOMIC DNA]</scope>
    <source>
        <strain evidence="2">DSM 46698</strain>
    </source>
</reference>
<dbReference type="AlphaFoldDB" id="A0A1N7PFQ6"/>
<sequence length="539" mass="62030">MHFIQQLLSKTIIGSLFLLLVPFFLQAQNSSIVTLYNADSTFVGTGVMKNNQMDGLWRFENPKTGILIQTSNFVNGAREGITVAYHDGKIKRLEAEYKQNKLNGTFREFDTFGNPRLELVFKDSIPVGPYREYFPKTSRASNLNPNVVKIEGNYVNGKKDGVWLTYFNTLPPTIAIKETYQAGELNGSYQEFDFDGNLMLEVAYVNGKPEGDFKRYAGPRMIWEEGQFKNGRKVGEWKAYFPGSKTLESEKFYDERGNKVGTWTFYYENKRTARIEKYENDIPVGTWEEFFPNRNLAKRKTYELGVPVGEYIEYHSDGSVSVSGQYKGGVKDGLWKNFFPDGELYSIGEYKNDLKTGLWKYFNKIGILIAEGEYSLGSESGQWFYYYDGGQLKSVGSYFLGFEQGTWGLFYDNKQLTQEEFWSNGRLMNVGDYYTYDGSKTLNKGTLKDGNGTRITYYIDGRKESEGNYKEGKPEGKWSYYHENGRIASEGQMIDGKKEGVWRYFNMNGRLEQVITFKDDEVVTPKGPEDEIKFKTFED</sequence>
<dbReference type="Gene3D" id="2.20.110.10">
    <property type="entry name" value="Histone H3 K4-specific methyltransferase SET7/9 N-terminal domain"/>
    <property type="match status" value="4"/>
</dbReference>